<evidence type="ECO:0000256" key="3">
    <source>
        <dbReference type="ARBA" id="ARBA00020401"/>
    </source>
</evidence>
<dbReference type="InterPro" id="IPR036420">
    <property type="entry name" value="BRCT_dom_sf"/>
</dbReference>
<evidence type="ECO:0000256" key="7">
    <source>
        <dbReference type="ARBA" id="ARBA00022840"/>
    </source>
</evidence>
<dbReference type="GO" id="GO:0006271">
    <property type="term" value="P:DNA strand elongation involved in DNA replication"/>
    <property type="evidence" value="ECO:0007669"/>
    <property type="project" value="UniProtKB-ARBA"/>
</dbReference>
<dbReference type="Proteomes" id="UP000014254">
    <property type="component" value="Unassembled WGS sequence"/>
</dbReference>
<dbReference type="PRINTS" id="PR00364">
    <property type="entry name" value="DISEASERSIST"/>
</dbReference>
<dbReference type="STRING" id="1220926.S2JMF5"/>
<evidence type="ECO:0000256" key="10">
    <source>
        <dbReference type="PIRNR" id="PIRNR036578"/>
    </source>
</evidence>
<feature type="domain" description="BRCT" evidence="12">
    <location>
        <begin position="241"/>
        <end position="320"/>
    </location>
</feature>
<dbReference type="Pfam" id="PF08519">
    <property type="entry name" value="RFC1"/>
    <property type="match status" value="1"/>
</dbReference>
<feature type="compositionally biased region" description="Basic and acidic residues" evidence="11">
    <location>
        <begin position="181"/>
        <end position="203"/>
    </location>
</feature>
<evidence type="ECO:0000256" key="5">
    <source>
        <dbReference type="ARBA" id="ARBA00022705"/>
    </source>
</evidence>
<evidence type="ECO:0000313" key="13">
    <source>
        <dbReference type="EMBL" id="EPB89697.1"/>
    </source>
</evidence>
<feature type="compositionally biased region" description="Acidic residues" evidence="11">
    <location>
        <begin position="115"/>
        <end position="151"/>
    </location>
</feature>
<keyword evidence="9 10" id="KW-0539">Nucleus</keyword>
<feature type="compositionally biased region" description="Basic and acidic residues" evidence="11">
    <location>
        <begin position="50"/>
        <end position="60"/>
    </location>
</feature>
<dbReference type="PANTHER" id="PTHR23389:SF6">
    <property type="entry name" value="REPLICATION FACTOR C SUBUNIT 1"/>
    <property type="match status" value="1"/>
</dbReference>
<evidence type="ECO:0000256" key="8">
    <source>
        <dbReference type="ARBA" id="ARBA00023125"/>
    </source>
</evidence>
<dbReference type="FunFam" id="1.20.272.10:FF:000005">
    <property type="entry name" value="Replication factor C subunit 1"/>
    <property type="match status" value="1"/>
</dbReference>
<dbReference type="AlphaFoldDB" id="S2JMF5"/>
<dbReference type="CDD" id="cd00009">
    <property type="entry name" value="AAA"/>
    <property type="match status" value="1"/>
</dbReference>
<dbReference type="FunFam" id="1.10.8.60:FF:000021">
    <property type="entry name" value="Replication factor C subunit 1"/>
    <property type="match status" value="1"/>
</dbReference>
<dbReference type="InterPro" id="IPR001357">
    <property type="entry name" value="BRCT_dom"/>
</dbReference>
<comment type="similarity">
    <text evidence="2 10">Belongs to the activator 1 large subunit family.</text>
</comment>
<feature type="region of interest" description="Disordered" evidence="11">
    <location>
        <begin position="1"/>
        <end position="203"/>
    </location>
</feature>
<evidence type="ECO:0000256" key="11">
    <source>
        <dbReference type="SAM" id="MobiDB-lite"/>
    </source>
</evidence>
<name>S2JMF5_MUCC1</name>
<dbReference type="CDD" id="cd18140">
    <property type="entry name" value="HLD_clamp_RFC"/>
    <property type="match status" value="1"/>
</dbReference>
<dbReference type="SMART" id="SM00292">
    <property type="entry name" value="BRCT"/>
    <property type="match status" value="1"/>
</dbReference>
<dbReference type="InterPro" id="IPR027417">
    <property type="entry name" value="P-loop_NTPase"/>
</dbReference>
<dbReference type="InterPro" id="IPR003959">
    <property type="entry name" value="ATPase_AAA_core"/>
</dbReference>
<dbReference type="OrthoDB" id="446168at2759"/>
<dbReference type="GO" id="GO:0005524">
    <property type="term" value="F:ATP binding"/>
    <property type="evidence" value="ECO:0007669"/>
    <property type="project" value="UniProtKB-UniRule"/>
</dbReference>
<dbReference type="Gene3D" id="1.20.272.10">
    <property type="match status" value="1"/>
</dbReference>
<dbReference type="eggNOG" id="KOG1968">
    <property type="taxonomic scope" value="Eukaryota"/>
</dbReference>
<evidence type="ECO:0000256" key="1">
    <source>
        <dbReference type="ARBA" id="ARBA00004123"/>
    </source>
</evidence>
<dbReference type="FunFam" id="3.40.50.300:FF:000395">
    <property type="entry name" value="Replication factor C subunit 1"/>
    <property type="match status" value="1"/>
</dbReference>
<keyword evidence="6 10" id="KW-0547">Nucleotide-binding</keyword>
<dbReference type="SUPFAM" id="SSF48019">
    <property type="entry name" value="post-AAA+ oligomerization domain-like"/>
    <property type="match status" value="1"/>
</dbReference>
<dbReference type="Pfam" id="PF00533">
    <property type="entry name" value="BRCT"/>
    <property type="match status" value="1"/>
</dbReference>
<dbReference type="Pfam" id="PF00004">
    <property type="entry name" value="AAA"/>
    <property type="match status" value="1"/>
</dbReference>
<keyword evidence="5 10" id="KW-0235">DNA replication</keyword>
<feature type="compositionally biased region" description="Acidic residues" evidence="11">
    <location>
        <begin position="877"/>
        <end position="900"/>
    </location>
</feature>
<dbReference type="GO" id="GO:0005634">
    <property type="term" value="C:nucleus"/>
    <property type="evidence" value="ECO:0007669"/>
    <property type="project" value="UniProtKB-SubCell"/>
</dbReference>
<proteinExistence type="inferred from homology"/>
<feature type="compositionally biased region" description="Low complexity" evidence="11">
    <location>
        <begin position="165"/>
        <end position="180"/>
    </location>
</feature>
<dbReference type="Gene3D" id="1.10.8.60">
    <property type="match status" value="1"/>
</dbReference>
<dbReference type="GO" id="GO:0006281">
    <property type="term" value="P:DNA repair"/>
    <property type="evidence" value="ECO:0007669"/>
    <property type="project" value="InterPro"/>
</dbReference>
<dbReference type="FunFam" id="3.40.50.10190:FF:000001">
    <property type="entry name" value="Replication factor C subunit 1"/>
    <property type="match status" value="1"/>
</dbReference>
<keyword evidence="14" id="KW-1185">Reference proteome</keyword>
<dbReference type="Pfam" id="PF25361">
    <property type="entry name" value="AAA_lid_RFC1"/>
    <property type="match status" value="1"/>
</dbReference>
<dbReference type="InParanoid" id="S2JMF5"/>
<keyword evidence="4" id="KW-0597">Phosphoprotein</keyword>
<feature type="compositionally biased region" description="Low complexity" evidence="11">
    <location>
        <begin position="69"/>
        <end position="85"/>
    </location>
</feature>
<dbReference type="SUPFAM" id="SSF52540">
    <property type="entry name" value="P-loop containing nucleoside triphosphate hydrolases"/>
    <property type="match status" value="1"/>
</dbReference>
<evidence type="ECO:0000256" key="2">
    <source>
        <dbReference type="ARBA" id="ARBA00006116"/>
    </source>
</evidence>
<dbReference type="InterPro" id="IPR047854">
    <property type="entry name" value="RFC_lid"/>
</dbReference>
<dbReference type="PIRSF" id="PIRSF036578">
    <property type="entry name" value="RFC1"/>
    <property type="match status" value="1"/>
</dbReference>
<dbReference type="InterPro" id="IPR012178">
    <property type="entry name" value="RFC1"/>
</dbReference>
<dbReference type="GO" id="GO:0016887">
    <property type="term" value="F:ATP hydrolysis activity"/>
    <property type="evidence" value="ECO:0007669"/>
    <property type="project" value="InterPro"/>
</dbReference>
<dbReference type="SUPFAM" id="SSF52113">
    <property type="entry name" value="BRCT domain"/>
    <property type="match status" value="1"/>
</dbReference>
<feature type="compositionally biased region" description="Basic residues" evidence="11">
    <location>
        <begin position="94"/>
        <end position="111"/>
    </location>
</feature>
<dbReference type="PROSITE" id="PS50172">
    <property type="entry name" value="BRCT"/>
    <property type="match status" value="1"/>
</dbReference>
<dbReference type="SMART" id="SM00382">
    <property type="entry name" value="AAA"/>
    <property type="match status" value="1"/>
</dbReference>
<organism evidence="13 14">
    <name type="scientific">Mucor circinelloides f. circinelloides (strain 1006PhL)</name>
    <name type="common">Mucormycosis agent</name>
    <name type="synonym">Calyptromyces circinelloides</name>
    <dbReference type="NCBI Taxonomy" id="1220926"/>
    <lineage>
        <taxon>Eukaryota</taxon>
        <taxon>Fungi</taxon>
        <taxon>Fungi incertae sedis</taxon>
        <taxon>Mucoromycota</taxon>
        <taxon>Mucoromycotina</taxon>
        <taxon>Mucoromycetes</taxon>
        <taxon>Mucorales</taxon>
        <taxon>Mucorineae</taxon>
        <taxon>Mucoraceae</taxon>
        <taxon>Mucor</taxon>
    </lineage>
</organism>
<dbReference type="GO" id="GO:0003677">
    <property type="term" value="F:DNA binding"/>
    <property type="evidence" value="ECO:0007669"/>
    <property type="project" value="UniProtKB-KW"/>
</dbReference>
<dbReference type="GO" id="GO:0005663">
    <property type="term" value="C:DNA replication factor C complex"/>
    <property type="evidence" value="ECO:0007669"/>
    <property type="project" value="InterPro"/>
</dbReference>
<dbReference type="EMBL" id="KE123931">
    <property type="protein sequence ID" value="EPB89697.1"/>
    <property type="molecule type" value="Genomic_DNA"/>
</dbReference>
<dbReference type="Gene3D" id="3.40.50.10190">
    <property type="entry name" value="BRCT domain"/>
    <property type="match status" value="1"/>
</dbReference>
<dbReference type="Gene3D" id="3.40.50.300">
    <property type="entry name" value="P-loop containing nucleotide triphosphate hydrolases"/>
    <property type="match status" value="1"/>
</dbReference>
<protein>
    <recommendedName>
        <fullName evidence="3 10">Replication factor C subunit 1</fullName>
    </recommendedName>
</protein>
<dbReference type="OMA" id="QENYLHY"/>
<evidence type="ECO:0000259" key="12">
    <source>
        <dbReference type="PROSITE" id="PS50172"/>
    </source>
</evidence>
<reference evidence="14" key="1">
    <citation type="submission" date="2013-05" db="EMBL/GenBank/DDBJ databases">
        <title>The Genome sequence of Mucor circinelloides f. circinelloides 1006PhL.</title>
        <authorList>
            <consortium name="The Broad Institute Genomics Platform"/>
            <person name="Cuomo C."/>
            <person name="Earl A."/>
            <person name="Findley K."/>
            <person name="Lee S.C."/>
            <person name="Walker B."/>
            <person name="Young S."/>
            <person name="Zeng Q."/>
            <person name="Gargeya S."/>
            <person name="Fitzgerald M."/>
            <person name="Haas B."/>
            <person name="Abouelleil A."/>
            <person name="Allen A.W."/>
            <person name="Alvarado L."/>
            <person name="Arachchi H.M."/>
            <person name="Berlin A.M."/>
            <person name="Chapman S.B."/>
            <person name="Gainer-Dewar J."/>
            <person name="Goldberg J."/>
            <person name="Griggs A."/>
            <person name="Gujja S."/>
            <person name="Hansen M."/>
            <person name="Howarth C."/>
            <person name="Imamovic A."/>
            <person name="Ireland A."/>
            <person name="Larimer J."/>
            <person name="McCowan C."/>
            <person name="Murphy C."/>
            <person name="Pearson M."/>
            <person name="Poon T.W."/>
            <person name="Priest M."/>
            <person name="Roberts A."/>
            <person name="Saif S."/>
            <person name="Shea T."/>
            <person name="Sisk P."/>
            <person name="Sykes S."/>
            <person name="Wortman J."/>
            <person name="Nusbaum C."/>
            <person name="Birren B."/>
        </authorList>
    </citation>
    <scope>NUCLEOTIDE SEQUENCE [LARGE SCALE GENOMIC DNA]</scope>
    <source>
        <strain evidence="14">1006PhL</strain>
    </source>
</reference>
<dbReference type="InterPro" id="IPR013725">
    <property type="entry name" value="DNA_replication_fac_RFC1_C"/>
</dbReference>
<dbReference type="PANTHER" id="PTHR23389">
    <property type="entry name" value="CHROMOSOME TRANSMISSION FIDELITY FACTOR 18"/>
    <property type="match status" value="1"/>
</dbReference>
<dbReference type="GO" id="GO:0003689">
    <property type="term" value="F:DNA clamp loader activity"/>
    <property type="evidence" value="ECO:0007669"/>
    <property type="project" value="UniProtKB-UniRule"/>
</dbReference>
<dbReference type="InterPro" id="IPR008921">
    <property type="entry name" value="DNA_pol3_clamp-load_cplx_C"/>
</dbReference>
<dbReference type="VEuPathDB" id="FungiDB:HMPREF1544_03497"/>
<evidence type="ECO:0000256" key="4">
    <source>
        <dbReference type="ARBA" id="ARBA00022553"/>
    </source>
</evidence>
<dbReference type="InterPro" id="IPR003593">
    <property type="entry name" value="AAA+_ATPase"/>
</dbReference>
<evidence type="ECO:0000256" key="9">
    <source>
        <dbReference type="ARBA" id="ARBA00023242"/>
    </source>
</evidence>
<accession>S2JMF5</accession>
<feature type="region of interest" description="Disordered" evidence="11">
    <location>
        <begin position="864"/>
        <end position="934"/>
    </location>
</feature>
<evidence type="ECO:0000256" key="6">
    <source>
        <dbReference type="ARBA" id="ARBA00022741"/>
    </source>
</evidence>
<keyword evidence="8" id="KW-0238">DNA-binding</keyword>
<evidence type="ECO:0000313" key="14">
    <source>
        <dbReference type="Proteomes" id="UP000014254"/>
    </source>
</evidence>
<dbReference type="FunCoup" id="S2JMF5">
    <property type="interactions" value="958"/>
</dbReference>
<feature type="compositionally biased region" description="Basic and acidic residues" evidence="11">
    <location>
        <begin position="901"/>
        <end position="910"/>
    </location>
</feature>
<sequence length="934" mass="103103">MGIEKYFSKKPATEKKPASTPAPRKRKATDEADQDNDDDDFQPSLVSKHFAKESSDKSVVDPKAFFSGSKATAKKPAAAKASTSKLQPVIKLKSATKRKAPVKSTTTKKKQSSSDSEDDFEDDGSSSDDDDFVDDHEASHDDEDDFEEEPEEVVRPPKKSKKSDSPAPTKKPAPKKAAPSKTKEEVAPSKAKEEVASSKVKEEVAADIAEAEEKPKKKNYFAMLKSQEPPKALGTRPEPVGAPNCFAGMTFVISGQYETLTKDQTKDIIMRYGGRVTSAVSGKTTYLCYGRDAGETKLAKAKTLKTKLLDEDAFYHLVESSSEKKAPPMVPPTPAKATSAAAKSKMATVPTPSKEANQTQLWTEKYKPTEVKDIIGNKELVRRINEWLENWQKNHSRGFENSGENIDDYSAILISGPPGIGKTTTATVVAKANGYEPLEFNASDVRSKKILEESITEMMDNHTMTEFFQPNVKDGAGKKAAEPRLLKGKKVVLIMDEVDGMSAGDRGGAAELAQLIRKSKIPVICICNDSRSQKVAPLLRVCFEAKFRRTPAAQIRSRILTIAFKEGLQLQPNAVDELVESTQNDIRQVINILSTYRLKEAGMNYDQAKMVGKANQKYSILGLFDIPGELITSGGWRSKTLTEKYEIYFHDYALSSLMIQENYLKSTPELAASPTGNPKERECNEMELIAKAADAIADGDLVDTMIHGTVQHWSLMPVHSIFSCVRPASYIRGQIRTKYGFPGWLGQNSKAQKFGRSLSDVQTRMRLKASGDKFEIRQNYIPTLNDRIFGQMNEDNYEGAIEMMDSYYLDRENLDVLSDLTFAPAGKHPLQQVPTKSRTAFTRAYNAKSHPILFQIGGAPIKRSVSGPREDAVGTIVEDDEPIGDDLSEEEEETTAEQDLQEIKKYMKEAPKKRKAAAASGSGRGTSKKAKSKK</sequence>
<comment type="subcellular location">
    <subcellularLocation>
        <location evidence="1 10">Nucleus</location>
    </subcellularLocation>
</comment>
<gene>
    <name evidence="13" type="ORF">HMPREF1544_03497</name>
</gene>
<keyword evidence="7 10" id="KW-0067">ATP-binding</keyword>
<feature type="compositionally biased region" description="Acidic residues" evidence="11">
    <location>
        <begin position="31"/>
        <end position="41"/>
    </location>
</feature>